<protein>
    <submittedName>
        <fullName evidence="2">Uncharacterized protein</fullName>
    </submittedName>
</protein>
<gene>
    <name evidence="2" type="ORF">PIB30_029353</name>
</gene>
<proteinExistence type="predicted"/>
<evidence type="ECO:0000313" key="2">
    <source>
        <dbReference type="EMBL" id="MED6133563.1"/>
    </source>
</evidence>
<organism evidence="2 3">
    <name type="scientific">Stylosanthes scabra</name>
    <dbReference type="NCBI Taxonomy" id="79078"/>
    <lineage>
        <taxon>Eukaryota</taxon>
        <taxon>Viridiplantae</taxon>
        <taxon>Streptophyta</taxon>
        <taxon>Embryophyta</taxon>
        <taxon>Tracheophyta</taxon>
        <taxon>Spermatophyta</taxon>
        <taxon>Magnoliopsida</taxon>
        <taxon>eudicotyledons</taxon>
        <taxon>Gunneridae</taxon>
        <taxon>Pentapetalae</taxon>
        <taxon>rosids</taxon>
        <taxon>fabids</taxon>
        <taxon>Fabales</taxon>
        <taxon>Fabaceae</taxon>
        <taxon>Papilionoideae</taxon>
        <taxon>50 kb inversion clade</taxon>
        <taxon>dalbergioids sensu lato</taxon>
        <taxon>Dalbergieae</taxon>
        <taxon>Pterocarpus clade</taxon>
        <taxon>Stylosanthes</taxon>
    </lineage>
</organism>
<sequence>MDRTQARSGPDGPKSHRTACPAYSPSRNASATGSSNSMGSRSPGSEGWVGGQPVCSPPRPLPPDWCWHHPESTGQASCHPPPRGLYRLCSHFSDVHSPRACT</sequence>
<name>A0ABU6SC16_9FABA</name>
<feature type="region of interest" description="Disordered" evidence="1">
    <location>
        <begin position="1"/>
        <end position="55"/>
    </location>
</feature>
<feature type="compositionally biased region" description="Low complexity" evidence="1">
    <location>
        <begin position="30"/>
        <end position="45"/>
    </location>
</feature>
<reference evidence="2 3" key="1">
    <citation type="journal article" date="2023" name="Plants (Basel)">
        <title>Bridging the Gap: Combining Genomics and Transcriptomics Approaches to Understand Stylosanthes scabra, an Orphan Legume from the Brazilian Caatinga.</title>
        <authorList>
            <person name="Ferreira-Neto J.R.C."/>
            <person name="da Silva M.D."/>
            <person name="Binneck E."/>
            <person name="de Melo N.F."/>
            <person name="da Silva R.H."/>
            <person name="de Melo A.L.T.M."/>
            <person name="Pandolfi V."/>
            <person name="Bustamante F.O."/>
            <person name="Brasileiro-Vidal A.C."/>
            <person name="Benko-Iseppon A.M."/>
        </authorList>
    </citation>
    <scope>NUCLEOTIDE SEQUENCE [LARGE SCALE GENOMIC DNA]</scope>
    <source>
        <tissue evidence="2">Leaves</tissue>
    </source>
</reference>
<keyword evidence="3" id="KW-1185">Reference proteome</keyword>
<accession>A0ABU6SC16</accession>
<evidence type="ECO:0000313" key="3">
    <source>
        <dbReference type="Proteomes" id="UP001341840"/>
    </source>
</evidence>
<dbReference type="EMBL" id="JASCZI010060534">
    <property type="protein sequence ID" value="MED6133563.1"/>
    <property type="molecule type" value="Genomic_DNA"/>
</dbReference>
<dbReference type="Proteomes" id="UP001341840">
    <property type="component" value="Unassembled WGS sequence"/>
</dbReference>
<evidence type="ECO:0000256" key="1">
    <source>
        <dbReference type="SAM" id="MobiDB-lite"/>
    </source>
</evidence>
<comment type="caution">
    <text evidence="2">The sequence shown here is derived from an EMBL/GenBank/DDBJ whole genome shotgun (WGS) entry which is preliminary data.</text>
</comment>